<reference evidence="1" key="1">
    <citation type="journal article" date="2015" name="Nature">
        <title>Complex archaea that bridge the gap between prokaryotes and eukaryotes.</title>
        <authorList>
            <person name="Spang A."/>
            <person name="Saw J.H."/>
            <person name="Jorgensen S.L."/>
            <person name="Zaremba-Niedzwiedzka K."/>
            <person name="Martijn J."/>
            <person name="Lind A.E."/>
            <person name="van Eijk R."/>
            <person name="Schleper C."/>
            <person name="Guy L."/>
            <person name="Ettema T.J."/>
        </authorList>
    </citation>
    <scope>NUCLEOTIDE SEQUENCE</scope>
</reference>
<proteinExistence type="predicted"/>
<gene>
    <name evidence="1" type="ORF">LCGC14_2628280</name>
</gene>
<protein>
    <submittedName>
        <fullName evidence="1">Uncharacterized protein</fullName>
    </submittedName>
</protein>
<feature type="non-terminal residue" evidence="1">
    <location>
        <position position="29"/>
    </location>
</feature>
<accession>A0A0F9CC52</accession>
<name>A0A0F9CC52_9ZZZZ</name>
<evidence type="ECO:0000313" key="1">
    <source>
        <dbReference type="EMBL" id="KKL00856.1"/>
    </source>
</evidence>
<dbReference type="AlphaFoldDB" id="A0A0F9CC52"/>
<organism evidence="1">
    <name type="scientific">marine sediment metagenome</name>
    <dbReference type="NCBI Taxonomy" id="412755"/>
    <lineage>
        <taxon>unclassified sequences</taxon>
        <taxon>metagenomes</taxon>
        <taxon>ecological metagenomes</taxon>
    </lineage>
</organism>
<dbReference type="EMBL" id="LAZR01045015">
    <property type="protein sequence ID" value="KKL00856.1"/>
    <property type="molecule type" value="Genomic_DNA"/>
</dbReference>
<sequence>MSAVRKLTPETKTLRYMINGMGMVAGRAS</sequence>
<comment type="caution">
    <text evidence="1">The sequence shown here is derived from an EMBL/GenBank/DDBJ whole genome shotgun (WGS) entry which is preliminary data.</text>
</comment>